<name>C1DXX4_SULAA</name>
<dbReference type="InterPro" id="IPR051815">
    <property type="entry name" value="Molybdate_resp_trans_reg"/>
</dbReference>
<dbReference type="PANTHER" id="PTHR30432">
    <property type="entry name" value="TRANSCRIPTIONAL REGULATOR MODE"/>
    <property type="match status" value="1"/>
</dbReference>
<dbReference type="STRING" id="204536.SULAZ_0240"/>
<dbReference type="KEGG" id="saf:SULAZ_0240"/>
<dbReference type="eggNOG" id="COG2005">
    <property type="taxonomic scope" value="Bacteria"/>
</dbReference>
<evidence type="ECO:0000313" key="2">
    <source>
        <dbReference type="Proteomes" id="UP000001369"/>
    </source>
</evidence>
<dbReference type="Proteomes" id="UP000001369">
    <property type="component" value="Chromosome"/>
</dbReference>
<organism evidence="1 2">
    <name type="scientific">Sulfurihydrogenibium azorense (strain DSM 15241 / OCM 825 / Az-Fu1)</name>
    <dbReference type="NCBI Taxonomy" id="204536"/>
    <lineage>
        <taxon>Bacteria</taxon>
        <taxon>Pseudomonadati</taxon>
        <taxon>Aquificota</taxon>
        <taxon>Aquificia</taxon>
        <taxon>Aquificales</taxon>
        <taxon>Hydrogenothermaceae</taxon>
        <taxon>Sulfurihydrogenibium</taxon>
    </lineage>
</organism>
<dbReference type="InterPro" id="IPR036390">
    <property type="entry name" value="WH_DNA-bd_sf"/>
</dbReference>
<dbReference type="RefSeq" id="WP_012674149.1">
    <property type="nucleotide sequence ID" value="NC_012438.1"/>
</dbReference>
<keyword evidence="2" id="KW-1185">Reference proteome</keyword>
<dbReference type="HOGENOM" id="CLU_125440_3_0_0"/>
<sequence length="111" mass="12652">MFEVKYKVWIEKDGEIIIGLGRDELLREIEKTGSIKKSAENIGISYRKALYYIDAMEKRYGKKIVESVRGGYGGGGSKLTEEGKKLLKEFEKVVKEFEKAKENAEKGLNLE</sequence>
<gene>
    <name evidence="1" type="ordered locus">SULAZ_0240</name>
</gene>
<accession>C1DXX4</accession>
<dbReference type="Gene3D" id="1.10.10.10">
    <property type="entry name" value="Winged helix-like DNA-binding domain superfamily/Winged helix DNA-binding domain"/>
    <property type="match status" value="1"/>
</dbReference>
<dbReference type="EMBL" id="CP001229">
    <property type="protein sequence ID" value="ACN98828.1"/>
    <property type="molecule type" value="Genomic_DNA"/>
</dbReference>
<dbReference type="SUPFAM" id="SSF46785">
    <property type="entry name" value="Winged helix' DNA-binding domain"/>
    <property type="match status" value="1"/>
</dbReference>
<dbReference type="InterPro" id="IPR036388">
    <property type="entry name" value="WH-like_DNA-bd_sf"/>
</dbReference>
<dbReference type="AlphaFoldDB" id="C1DXX4"/>
<evidence type="ECO:0000313" key="1">
    <source>
        <dbReference type="EMBL" id="ACN98828.1"/>
    </source>
</evidence>
<proteinExistence type="predicted"/>
<protein>
    <submittedName>
        <fullName evidence="1">Molybdenum transport regulatory protein, LysR family</fullName>
    </submittedName>
</protein>
<reference evidence="1 2" key="1">
    <citation type="journal article" date="2009" name="J. Bacteriol.">
        <title>Complete and draft genome sequences of six members of the Aquificales.</title>
        <authorList>
            <person name="Reysenbach A.L."/>
            <person name="Hamamura N."/>
            <person name="Podar M."/>
            <person name="Griffiths E."/>
            <person name="Ferreira S."/>
            <person name="Hochstein R."/>
            <person name="Heidelberg J."/>
            <person name="Johnson J."/>
            <person name="Mead D."/>
            <person name="Pohorille A."/>
            <person name="Sarmiento M."/>
            <person name="Schweighofer K."/>
            <person name="Seshadri R."/>
            <person name="Voytek M.A."/>
        </authorList>
    </citation>
    <scope>NUCLEOTIDE SEQUENCE [LARGE SCALE GENOMIC DNA]</scope>
    <source>
        <strain evidence="2">Az-Fu1 / DSM 15241 / OCM 825</strain>
    </source>
</reference>
<dbReference type="PANTHER" id="PTHR30432:SF1">
    <property type="entry name" value="DNA-BINDING TRANSCRIPTIONAL DUAL REGULATOR MODE"/>
    <property type="match status" value="1"/>
</dbReference>